<dbReference type="AlphaFoldDB" id="A0A5C7J0C6"/>
<reference evidence="2 3" key="1">
    <citation type="submission" date="2019-06" db="EMBL/GenBank/DDBJ databases">
        <title>WGS assembly of Gossypium darwinii.</title>
        <authorList>
            <person name="Chen Z.J."/>
            <person name="Sreedasyam A."/>
            <person name="Ando A."/>
            <person name="Song Q."/>
            <person name="De L."/>
            <person name="Hulse-Kemp A."/>
            <person name="Ding M."/>
            <person name="Ye W."/>
            <person name="Kirkbride R."/>
            <person name="Jenkins J."/>
            <person name="Plott C."/>
            <person name="Lovell J."/>
            <person name="Lin Y.-M."/>
            <person name="Vaughn R."/>
            <person name="Liu B."/>
            <person name="Li W."/>
            <person name="Simpson S."/>
            <person name="Scheffler B."/>
            <person name="Saski C."/>
            <person name="Grover C."/>
            <person name="Hu G."/>
            <person name="Conover J."/>
            <person name="Carlson J."/>
            <person name="Shu S."/>
            <person name="Boston L."/>
            <person name="Williams M."/>
            <person name="Peterson D."/>
            <person name="Mcgee K."/>
            <person name="Jones D."/>
            <person name="Wendel J."/>
            <person name="Stelly D."/>
            <person name="Grimwood J."/>
            <person name="Schmutz J."/>
        </authorList>
    </citation>
    <scope>NUCLEOTIDE SEQUENCE [LARGE SCALE GENOMIC DNA]</scope>
    <source>
        <strain evidence="2">1808015.09</strain>
    </source>
</reference>
<evidence type="ECO:0000256" key="1">
    <source>
        <dbReference type="SAM" id="MobiDB-lite"/>
    </source>
</evidence>
<feature type="region of interest" description="Disordered" evidence="1">
    <location>
        <begin position="15"/>
        <end position="42"/>
    </location>
</feature>
<organism evidence="2 3">
    <name type="scientific">Gossypium darwinii</name>
    <name type="common">Darwin's cotton</name>
    <name type="synonym">Gossypium barbadense var. darwinii</name>
    <dbReference type="NCBI Taxonomy" id="34276"/>
    <lineage>
        <taxon>Eukaryota</taxon>
        <taxon>Viridiplantae</taxon>
        <taxon>Streptophyta</taxon>
        <taxon>Embryophyta</taxon>
        <taxon>Tracheophyta</taxon>
        <taxon>Spermatophyta</taxon>
        <taxon>Magnoliopsida</taxon>
        <taxon>eudicotyledons</taxon>
        <taxon>Gunneridae</taxon>
        <taxon>Pentapetalae</taxon>
        <taxon>rosids</taxon>
        <taxon>malvids</taxon>
        <taxon>Malvales</taxon>
        <taxon>Malvaceae</taxon>
        <taxon>Malvoideae</taxon>
        <taxon>Gossypium</taxon>
    </lineage>
</organism>
<proteinExistence type="predicted"/>
<protein>
    <submittedName>
        <fullName evidence="2">Uncharacterized protein</fullName>
    </submittedName>
</protein>
<dbReference type="Proteomes" id="UP000323506">
    <property type="component" value="Unassembled WGS sequence"/>
</dbReference>
<accession>A0A5C7J0C6</accession>
<gene>
    <name evidence="2" type="ORF">ES288_1Z041800v1</name>
</gene>
<evidence type="ECO:0000313" key="2">
    <source>
        <dbReference type="EMBL" id="TXG74933.1"/>
    </source>
</evidence>
<evidence type="ECO:0000313" key="3">
    <source>
        <dbReference type="Proteomes" id="UP000323506"/>
    </source>
</evidence>
<sequence>MDNLGICEAKIITKRGRGRPPEKKKGSGKWPKQSKVVNDSRSDSDFIDRRRVIRKEAEEAWEVGKILGLRASCSDEVVISEFIRLEEAWDL</sequence>
<keyword evidence="3" id="KW-1185">Reference proteome</keyword>
<name>A0A5C7J0C6_GOSDA</name>
<dbReference type="EMBL" id="ML700835">
    <property type="protein sequence ID" value="TXG74933.1"/>
    <property type="molecule type" value="Genomic_DNA"/>
</dbReference>